<dbReference type="PANTHER" id="PTHR31001">
    <property type="entry name" value="UNCHARACTERIZED TRANSCRIPTIONAL REGULATORY PROTEIN"/>
    <property type="match status" value="1"/>
</dbReference>
<dbReference type="GO" id="GO:0006351">
    <property type="term" value="P:DNA-templated transcription"/>
    <property type="evidence" value="ECO:0007669"/>
    <property type="project" value="InterPro"/>
</dbReference>
<feature type="domain" description="Zn(2)-C6 fungal-type" evidence="5">
    <location>
        <begin position="49"/>
        <end position="78"/>
    </location>
</feature>
<feature type="region of interest" description="Disordered" evidence="4">
    <location>
        <begin position="139"/>
        <end position="170"/>
    </location>
</feature>
<dbReference type="SUPFAM" id="SSF57701">
    <property type="entry name" value="Zn2/Cys6 DNA-binding domain"/>
    <property type="match status" value="1"/>
</dbReference>
<dbReference type="Proteomes" id="UP000054166">
    <property type="component" value="Unassembled WGS sequence"/>
</dbReference>
<dbReference type="CDD" id="cd12148">
    <property type="entry name" value="fungal_TF_MHR"/>
    <property type="match status" value="1"/>
</dbReference>
<name>A0A0C3FEN1_PILCF</name>
<dbReference type="CDD" id="cd00067">
    <property type="entry name" value="GAL4"/>
    <property type="match status" value="1"/>
</dbReference>
<dbReference type="PROSITE" id="PS00463">
    <property type="entry name" value="ZN2_CY6_FUNGAL_1"/>
    <property type="match status" value="1"/>
</dbReference>
<accession>A0A0C3FEN1</accession>
<evidence type="ECO:0000313" key="7">
    <source>
        <dbReference type="Proteomes" id="UP000054166"/>
    </source>
</evidence>
<reference evidence="7" key="2">
    <citation type="submission" date="2015-01" db="EMBL/GenBank/DDBJ databases">
        <title>Evolutionary Origins and Diversification of the Mycorrhizal Mutualists.</title>
        <authorList>
            <consortium name="DOE Joint Genome Institute"/>
            <consortium name="Mycorrhizal Genomics Consortium"/>
            <person name="Kohler A."/>
            <person name="Kuo A."/>
            <person name="Nagy L.G."/>
            <person name="Floudas D."/>
            <person name="Copeland A."/>
            <person name="Barry K.W."/>
            <person name="Cichocki N."/>
            <person name="Veneault-Fourrey C."/>
            <person name="LaButti K."/>
            <person name="Lindquist E.A."/>
            <person name="Lipzen A."/>
            <person name="Lundell T."/>
            <person name="Morin E."/>
            <person name="Murat C."/>
            <person name="Riley R."/>
            <person name="Ohm R."/>
            <person name="Sun H."/>
            <person name="Tunlid A."/>
            <person name="Henrissat B."/>
            <person name="Grigoriev I.V."/>
            <person name="Hibbett D.S."/>
            <person name="Martin F."/>
        </authorList>
    </citation>
    <scope>NUCLEOTIDE SEQUENCE [LARGE SCALE GENOMIC DNA]</scope>
    <source>
        <strain evidence="7">F 1598</strain>
    </source>
</reference>
<dbReference type="STRING" id="765440.A0A0C3FEN1"/>
<feature type="compositionally biased region" description="Basic and acidic residues" evidence="4">
    <location>
        <begin position="139"/>
        <end position="157"/>
    </location>
</feature>
<dbReference type="GO" id="GO:0000981">
    <property type="term" value="F:DNA-binding transcription factor activity, RNA polymerase II-specific"/>
    <property type="evidence" value="ECO:0007669"/>
    <property type="project" value="InterPro"/>
</dbReference>
<dbReference type="Pfam" id="PF00172">
    <property type="entry name" value="Zn_clus"/>
    <property type="match status" value="1"/>
</dbReference>
<dbReference type="Gene3D" id="4.10.240.10">
    <property type="entry name" value="Zn(2)-C6 fungal-type DNA-binding domain"/>
    <property type="match status" value="1"/>
</dbReference>
<evidence type="ECO:0000256" key="3">
    <source>
        <dbReference type="ARBA" id="ARBA00023242"/>
    </source>
</evidence>
<proteinExistence type="predicted"/>
<dbReference type="InParanoid" id="A0A0C3FEN1"/>
<dbReference type="GO" id="GO:0008270">
    <property type="term" value="F:zinc ion binding"/>
    <property type="evidence" value="ECO:0007669"/>
    <property type="project" value="InterPro"/>
</dbReference>
<keyword evidence="2" id="KW-0479">Metal-binding</keyword>
<evidence type="ECO:0000313" key="6">
    <source>
        <dbReference type="EMBL" id="KIM82925.1"/>
    </source>
</evidence>
<comment type="subcellular location">
    <subcellularLocation>
        <location evidence="1">Nucleus</location>
    </subcellularLocation>
</comment>
<evidence type="ECO:0000256" key="2">
    <source>
        <dbReference type="ARBA" id="ARBA00022723"/>
    </source>
</evidence>
<keyword evidence="3" id="KW-0539">Nucleus</keyword>
<gene>
    <name evidence="6" type="ORF">PILCRDRAFT_783847</name>
</gene>
<dbReference type="InterPro" id="IPR036864">
    <property type="entry name" value="Zn2-C6_fun-type_DNA-bd_sf"/>
</dbReference>
<evidence type="ECO:0000259" key="5">
    <source>
        <dbReference type="PROSITE" id="PS50048"/>
    </source>
</evidence>
<dbReference type="Pfam" id="PF04082">
    <property type="entry name" value="Fungal_trans"/>
    <property type="match status" value="1"/>
</dbReference>
<dbReference type="OrthoDB" id="424974at2759"/>
<organism evidence="6 7">
    <name type="scientific">Piloderma croceum (strain F 1598)</name>
    <dbReference type="NCBI Taxonomy" id="765440"/>
    <lineage>
        <taxon>Eukaryota</taxon>
        <taxon>Fungi</taxon>
        <taxon>Dikarya</taxon>
        <taxon>Basidiomycota</taxon>
        <taxon>Agaricomycotina</taxon>
        <taxon>Agaricomycetes</taxon>
        <taxon>Agaricomycetidae</taxon>
        <taxon>Atheliales</taxon>
        <taxon>Atheliaceae</taxon>
        <taxon>Piloderma</taxon>
    </lineage>
</organism>
<dbReference type="GO" id="GO:0005634">
    <property type="term" value="C:nucleus"/>
    <property type="evidence" value="ECO:0007669"/>
    <property type="project" value="UniProtKB-SubCell"/>
</dbReference>
<dbReference type="GO" id="GO:0003677">
    <property type="term" value="F:DNA binding"/>
    <property type="evidence" value="ECO:0007669"/>
    <property type="project" value="InterPro"/>
</dbReference>
<dbReference type="InterPro" id="IPR001138">
    <property type="entry name" value="Zn2Cys6_DnaBD"/>
</dbReference>
<dbReference type="InterPro" id="IPR007219">
    <property type="entry name" value="XnlR_reg_dom"/>
</dbReference>
<dbReference type="EMBL" id="KN832992">
    <property type="protein sequence ID" value="KIM82925.1"/>
    <property type="molecule type" value="Genomic_DNA"/>
</dbReference>
<dbReference type="SMART" id="SM00906">
    <property type="entry name" value="Fungal_trans"/>
    <property type="match status" value="1"/>
</dbReference>
<dbReference type="AlphaFoldDB" id="A0A0C3FEN1"/>
<dbReference type="PANTHER" id="PTHR31001:SF56">
    <property type="entry name" value="ZN(2)-C6 FUNGAL-TYPE DOMAIN-CONTAINING PROTEIN"/>
    <property type="match status" value="1"/>
</dbReference>
<reference evidence="6 7" key="1">
    <citation type="submission" date="2014-04" db="EMBL/GenBank/DDBJ databases">
        <authorList>
            <consortium name="DOE Joint Genome Institute"/>
            <person name="Kuo A."/>
            <person name="Tarkka M."/>
            <person name="Buscot F."/>
            <person name="Kohler A."/>
            <person name="Nagy L.G."/>
            <person name="Floudas D."/>
            <person name="Copeland A."/>
            <person name="Barry K.W."/>
            <person name="Cichocki N."/>
            <person name="Veneault-Fourrey C."/>
            <person name="LaButti K."/>
            <person name="Lindquist E.A."/>
            <person name="Lipzen A."/>
            <person name="Lundell T."/>
            <person name="Morin E."/>
            <person name="Murat C."/>
            <person name="Sun H."/>
            <person name="Tunlid A."/>
            <person name="Henrissat B."/>
            <person name="Grigoriev I.V."/>
            <person name="Hibbett D.S."/>
            <person name="Martin F."/>
            <person name="Nordberg H.P."/>
            <person name="Cantor M.N."/>
            <person name="Hua S.X."/>
        </authorList>
    </citation>
    <scope>NUCLEOTIDE SEQUENCE [LARGE SCALE GENOMIC DNA]</scope>
    <source>
        <strain evidence="6 7">F 1598</strain>
    </source>
</reference>
<protein>
    <recommendedName>
        <fullName evidence="5">Zn(2)-C6 fungal-type domain-containing protein</fullName>
    </recommendedName>
</protein>
<keyword evidence="7" id="KW-1185">Reference proteome</keyword>
<dbReference type="HOGENOM" id="CLU_007340_4_3_1"/>
<dbReference type="InterPro" id="IPR050613">
    <property type="entry name" value="Sec_Metabolite_Reg"/>
</dbReference>
<dbReference type="PROSITE" id="PS50048">
    <property type="entry name" value="ZN2_CY6_FUNGAL_2"/>
    <property type="match status" value="1"/>
</dbReference>
<feature type="compositionally biased region" description="Acidic residues" evidence="4">
    <location>
        <begin position="158"/>
        <end position="170"/>
    </location>
</feature>
<evidence type="ECO:0000256" key="1">
    <source>
        <dbReference type="ARBA" id="ARBA00004123"/>
    </source>
</evidence>
<sequence>MYIRNCRNILSCNCTQSLGLPMPPVTNYDFSFGEMTPVIGKKKHNQKVSCNECRRLKLRCNRVFPCSNCVKKGCGVICPDGSLITGRGNRFVLANEEQLYARIGTLSERVRKLENALTDTHSSLSKEPHPLLTDKLLLIKEPLERNRPNPDPSKNDSKEEEDDETDEDDVVVVASSGRTTFFGRTASSWQTTTDDKDEAPSDWLAPHVRSLNFLSPFREGQTPAEIHRTIINQLPEVGVARHLSQIYFRHAAWQYNPISEAELEKTIIGQIYATNPPATDDKLHPHYLAILFSILAIGTLLDLDRPPFSPEAAHYYQLGRAALSLKSVLEEQSITAIRALLLMFHYMLVGNVESSRWVTMGLIAKLAHSVTYADRDSNKWKVSPEETIRRQALWWEVYSFDLWQSFTYGRPPSFMAVHVDCKMAYETTLDGNGMVEMSYAAWKHRFSLQCLSIIHDRAFGARTPSYKTIQELARGVRDFYVPPSLRIPGFSGATVGVQTEQPTVQITMQRCIAFSIKELVIMYMHRGFFARTIEDNVDDPLGSPYGPSVLAVYGISCSLVGMVESLFLQHPNLMERMWFLYIHIYSCALVLGAIATKPRLAFAPSALSHLECALRLFEKMSGNPRTEKILVRSFVVFKPKGSINRSISPH</sequence>
<evidence type="ECO:0000256" key="4">
    <source>
        <dbReference type="SAM" id="MobiDB-lite"/>
    </source>
</evidence>
<dbReference type="SMART" id="SM00066">
    <property type="entry name" value="GAL4"/>
    <property type="match status" value="1"/>
</dbReference>